<dbReference type="EMBL" id="LAZR01065658">
    <property type="protein sequence ID" value="KKK55098.1"/>
    <property type="molecule type" value="Genomic_DNA"/>
</dbReference>
<gene>
    <name evidence="2" type="ORF">LCGC14_3078000</name>
</gene>
<name>A0A0F8WEW8_9ZZZZ</name>
<proteinExistence type="predicted"/>
<keyword evidence="1" id="KW-1133">Transmembrane helix</keyword>
<organism evidence="2">
    <name type="scientific">marine sediment metagenome</name>
    <dbReference type="NCBI Taxonomy" id="412755"/>
    <lineage>
        <taxon>unclassified sequences</taxon>
        <taxon>metagenomes</taxon>
        <taxon>ecological metagenomes</taxon>
    </lineage>
</organism>
<evidence type="ECO:0000256" key="1">
    <source>
        <dbReference type="SAM" id="Phobius"/>
    </source>
</evidence>
<keyword evidence="1" id="KW-0812">Transmembrane</keyword>
<comment type="caution">
    <text evidence="2">The sequence shown here is derived from an EMBL/GenBank/DDBJ whole genome shotgun (WGS) entry which is preliminary data.</text>
</comment>
<protein>
    <submittedName>
        <fullName evidence="2">Uncharacterized protein</fullName>
    </submittedName>
</protein>
<evidence type="ECO:0000313" key="2">
    <source>
        <dbReference type="EMBL" id="KKK55098.1"/>
    </source>
</evidence>
<dbReference type="AlphaFoldDB" id="A0A0F8WEW8"/>
<reference evidence="2" key="1">
    <citation type="journal article" date="2015" name="Nature">
        <title>Complex archaea that bridge the gap between prokaryotes and eukaryotes.</title>
        <authorList>
            <person name="Spang A."/>
            <person name="Saw J.H."/>
            <person name="Jorgensen S.L."/>
            <person name="Zaremba-Niedzwiedzka K."/>
            <person name="Martijn J."/>
            <person name="Lind A.E."/>
            <person name="van Eijk R."/>
            <person name="Schleper C."/>
            <person name="Guy L."/>
            <person name="Ettema T.J."/>
        </authorList>
    </citation>
    <scope>NUCLEOTIDE SEQUENCE</scope>
</reference>
<keyword evidence="1" id="KW-0472">Membrane</keyword>
<sequence>MTEFQGWLLLAILAFVVAAIAEDKKDSVTGFFALVGIVLFFAGIFHFIAS</sequence>
<accession>A0A0F8WEW8</accession>
<feature type="transmembrane region" description="Helical" evidence="1">
    <location>
        <begin position="31"/>
        <end position="49"/>
    </location>
</feature>